<dbReference type="InterPro" id="IPR029021">
    <property type="entry name" value="Prot-tyrosine_phosphatase-like"/>
</dbReference>
<dbReference type="OrthoDB" id="1668162at2759"/>
<feature type="compositionally biased region" description="Low complexity" evidence="1">
    <location>
        <begin position="1412"/>
        <end position="1433"/>
    </location>
</feature>
<name>A0A061DEN6_BABBI</name>
<feature type="region of interest" description="Disordered" evidence="1">
    <location>
        <begin position="1354"/>
        <end position="1433"/>
    </location>
</feature>
<dbReference type="Proteomes" id="UP000033188">
    <property type="component" value="Chromosome 4"/>
</dbReference>
<dbReference type="InterPro" id="IPR015425">
    <property type="entry name" value="FH2_Formin"/>
</dbReference>
<proteinExistence type="predicted"/>
<organism evidence="3 4">
    <name type="scientific">Babesia bigemina</name>
    <dbReference type="NCBI Taxonomy" id="5866"/>
    <lineage>
        <taxon>Eukaryota</taxon>
        <taxon>Sar</taxon>
        <taxon>Alveolata</taxon>
        <taxon>Apicomplexa</taxon>
        <taxon>Aconoidasida</taxon>
        <taxon>Piroplasmida</taxon>
        <taxon>Babesiidae</taxon>
        <taxon>Babesia</taxon>
    </lineage>
</organism>
<accession>A0A061DEN6</accession>
<feature type="compositionally biased region" description="Polar residues" evidence="1">
    <location>
        <begin position="191"/>
        <end position="206"/>
    </location>
</feature>
<feature type="region of interest" description="Disordered" evidence="1">
    <location>
        <begin position="1047"/>
        <end position="1086"/>
    </location>
</feature>
<feature type="compositionally biased region" description="Low complexity" evidence="1">
    <location>
        <begin position="1388"/>
        <end position="1404"/>
    </location>
</feature>
<dbReference type="PANTHER" id="PTHR45725">
    <property type="entry name" value="FORMIN HOMOLOGY 2 FAMILY MEMBER"/>
    <property type="match status" value="1"/>
</dbReference>
<dbReference type="SMART" id="SM00498">
    <property type="entry name" value="FH2"/>
    <property type="match status" value="1"/>
</dbReference>
<keyword evidence="4" id="KW-1185">Reference proteome</keyword>
<feature type="compositionally biased region" description="Polar residues" evidence="1">
    <location>
        <begin position="234"/>
        <end position="245"/>
    </location>
</feature>
<dbReference type="SUPFAM" id="SSF101447">
    <property type="entry name" value="Formin homology 2 domain (FH2 domain)"/>
    <property type="match status" value="1"/>
</dbReference>
<dbReference type="Gene3D" id="1.20.58.2220">
    <property type="entry name" value="Formin, FH2 domain"/>
    <property type="match status" value="1"/>
</dbReference>
<dbReference type="PANTHER" id="PTHR45725:SF1">
    <property type="entry name" value="DISHEVELLED ASSOCIATED ACTIVATOR OF MORPHOGENESIS, ISOFORM D"/>
    <property type="match status" value="1"/>
</dbReference>
<evidence type="ECO:0000313" key="3">
    <source>
        <dbReference type="EMBL" id="CDR97595.1"/>
    </source>
</evidence>
<dbReference type="Pfam" id="PF02181">
    <property type="entry name" value="FH2"/>
    <property type="match status" value="1"/>
</dbReference>
<dbReference type="STRING" id="5866.A0A061DEN6"/>
<evidence type="ECO:0000256" key="1">
    <source>
        <dbReference type="SAM" id="MobiDB-lite"/>
    </source>
</evidence>
<dbReference type="EMBL" id="LK391710">
    <property type="protein sequence ID" value="CDR97595.1"/>
    <property type="molecule type" value="Genomic_DNA"/>
</dbReference>
<gene>
    <name evidence="3" type="ORF">BBBOND_0400870</name>
</gene>
<dbReference type="VEuPathDB" id="PiroplasmaDB:BBBOND_0400870"/>
<feature type="compositionally biased region" description="Polar residues" evidence="1">
    <location>
        <begin position="254"/>
        <end position="263"/>
    </location>
</feature>
<dbReference type="Gene3D" id="3.90.190.10">
    <property type="entry name" value="Protein tyrosine phosphatase superfamily"/>
    <property type="match status" value="1"/>
</dbReference>
<evidence type="ECO:0000259" key="2">
    <source>
        <dbReference type="PROSITE" id="PS51444"/>
    </source>
</evidence>
<evidence type="ECO:0000313" key="4">
    <source>
        <dbReference type="Proteomes" id="UP000033188"/>
    </source>
</evidence>
<dbReference type="InterPro" id="IPR042201">
    <property type="entry name" value="FH2_Formin_sf"/>
</dbReference>
<feature type="region of interest" description="Disordered" evidence="1">
    <location>
        <begin position="166"/>
        <end position="265"/>
    </location>
</feature>
<dbReference type="PROSITE" id="PS51444">
    <property type="entry name" value="FH2"/>
    <property type="match status" value="1"/>
</dbReference>
<feature type="domain" description="FH2" evidence="2">
    <location>
        <begin position="1446"/>
        <end position="1846"/>
    </location>
</feature>
<dbReference type="RefSeq" id="XP_012769781.1">
    <property type="nucleotide sequence ID" value="XM_012914327.1"/>
</dbReference>
<dbReference type="OMA" id="WPPSYKR"/>
<dbReference type="KEGG" id="bbig:BBBOND_0400870"/>
<feature type="compositionally biased region" description="Acidic residues" evidence="1">
    <location>
        <begin position="1066"/>
        <end position="1075"/>
    </location>
</feature>
<feature type="compositionally biased region" description="Polar residues" evidence="1">
    <location>
        <begin position="122"/>
        <end position="134"/>
    </location>
</feature>
<feature type="region of interest" description="Disordered" evidence="1">
    <location>
        <begin position="122"/>
        <end position="145"/>
    </location>
</feature>
<reference evidence="4" key="1">
    <citation type="journal article" date="2014" name="Nucleic Acids Res.">
        <title>The evolutionary dynamics of variant antigen genes in Babesia reveal a history of genomic innovation underlying host-parasite interaction.</title>
        <authorList>
            <person name="Jackson A.P."/>
            <person name="Otto T.D."/>
            <person name="Darby A."/>
            <person name="Ramaprasad A."/>
            <person name="Xia D."/>
            <person name="Echaide I.E."/>
            <person name="Farber M."/>
            <person name="Gahlot S."/>
            <person name="Gamble J."/>
            <person name="Gupta D."/>
            <person name="Gupta Y."/>
            <person name="Jackson L."/>
            <person name="Malandrin L."/>
            <person name="Malas T.B."/>
            <person name="Moussa E."/>
            <person name="Nair M."/>
            <person name="Reid A.J."/>
            <person name="Sanders M."/>
            <person name="Sharma J."/>
            <person name="Tracey A."/>
            <person name="Quail M.A."/>
            <person name="Weir W."/>
            <person name="Wastling J.M."/>
            <person name="Hall N."/>
            <person name="Willadsen P."/>
            <person name="Lingelbach K."/>
            <person name="Shiels B."/>
            <person name="Tait A."/>
            <person name="Berriman M."/>
            <person name="Allred D.R."/>
            <person name="Pain A."/>
        </authorList>
    </citation>
    <scope>NUCLEOTIDE SEQUENCE [LARGE SCALE GENOMIC DNA]</scope>
    <source>
        <strain evidence="4">Bond</strain>
    </source>
</reference>
<sequence>MVDRDLGAPKAPAPGAENISFTDAVSSSRMVSSLLMNQDRNIQVARSFTRWEQGRESGASNDNNVNIFDSMVVETDRGYAAQSSPGSATNNTCLTYGNVMRRGSHANTSEIAEAGTSRYSLSTLGSSRGKQRGNSTPSDADSSMSSDIEINANMMSRKTALGALMRDRGKSVQRAKKMSANALDTYKAPSRLTSPRQPKTSTQPNTVPVAGGDAAAADNTTHRPPKLTHGKSPANLNETKGSTSPGKHEEKESSPTPGDTSSTNREDLFSKIKRAVTRDLSDDVRPPLIHSFANKILGMRTPWQLPMKERSLRNNVQQLISFFRVLERYVEDQVYRYGPSLHPRLDKVYNDVYAKIDQMFKKITDKGISQVDEPRRIAVVGNEVYDIGDHHPRGSPIYYQKFVIFDLSQDSSNFSNEHGDVFNRQVLSFPMNSRGLPSMSYLCSVTSAVLFWLDFYNRDNLVIFNYAALNYNMLLTFACSILASQPVATANEINQMITNSFDWRKKCRKVASGAAKATSDQMHQSELPQMIPIARWPPSYKRYMSYFLSLYATPVDFVVAQQFKLRHITLINCLLPGTDVTLEVYKVGPDAVEAANFQKRGNLECSKECARYSAVFYPKCACGGKERDGAMLIACSADYTVVSKSTKSKSGKHGYVGEVRFDFSLDAEGNRRNAVISGDVAIALIAVSMKQRKVIATYSFNTGFVSSDMIEVPKAELDIWDTSCAIQPQGQMTIAMESRPLYSGDSRNKSIPPAVITPPTSDVGVFMRHHVAKVSSDDAKALVNATGLSYDTCAFALKLCPRYIDAMAILSALFVPKKLKVEMENNLYRSPRSPTIEIPIVASLDSPRVDSARIYSPTGGLSRGYSVILTPGTSIGGMAPISRIGSFASGAGIGIDGGIAGYDVDPRIGLISTHAGAANRMGLVSHDSGLRPDTEGRDYFTDGNLGDSVDIGTPTGRRSRIARAACRSDPEALYDGGAEVGGIRSSHGRRSRVAGHTSQIADDLVSDSDGEAVEVGTVSGFSTRISGRRTHIDNEAIGDTEAVEVGTPSGFRSRISGRGTQIDNEAIGDGDDEVGDLGTPSGRTSRVTRPAYRIDNEALYERATEVGGVATSRSRSRIARGTVEIEGEATGDNGDEIVYIATPSGHRYRVPRSVQQISNEATDGMGSELGSTATLARGAALAGGVVADAATAMQDGVHATQLGTGSLKQDVGTRLRIATDVGKLGVETQAGIDNDGRIGGAYTLSNDSTVKIQRLANLKDVEGAESLTVDQVERILVESDGNMQLLLVDGTTRPVPNNSVSSLLQMFGPPQSHPYDHGKLVSQDGVPGGAEMLKRGGGIPSGAYPAKLASKAIPQGVPKASPPPPSADKAKSPPDELEPQAAATSPDAPVVKKLAPPKAKTVPSKLPPPSSKPKGAPAKSAAPPMKKGPPCKMKAAPPPPILKGKAAVAKKPPPLGVRLHWKPLNINAVKGTIFENLPKPSAEDKLFDSTLVKQLFSKATIKRQLTMKAPELKRQLLKEILDPKRAQNIGIILRFNNESQFDELIDALDNLKLDDPIVNIDNIFKIQSALPQGPEVSAFTAVLQSKADLSEFRDVEQKVFKIVKRDFMDDKVKVAHFALNYKTLLESINNQLGAFQRANEQIAGNEFLPIIMGGILQYGNFVNHGDDTVVQTPGFSLSSAIKLIDLKSADNSLSSMHYLVVNLVVKFPDLDFATFDKSLHHVFEAEKISANGVDELFDEIRDGLNFLLRLVERVPQDTVLYRKTKALIAESTEATGIASERHETVFEATRTTWRFLGEECKQGTSLDEIFRILADFMRCIKRVMNDIQQRPSKFIVAINDEEKRELYNSKFSLYFRACCGGNMEEDEGVDSDLELGIALSISQQASSESERPVLKTRRRRLLPPVAVCPRSKKLLRNVCLNDRAAARRIHGIIDAAFKTLHAVGDAEGDPSDPLDVDALELALLRLGFAVDEAQLQDMLRCYQHDGTAPASSQLAEFALYTRETVGNRNVESEWRPKGAGSRLPIERIDQGTFRDIFLDCNLRMENNGLIY</sequence>
<dbReference type="GeneID" id="24566136"/>
<feature type="compositionally biased region" description="Low complexity" evidence="1">
    <location>
        <begin position="135"/>
        <end position="145"/>
    </location>
</feature>
<protein>
    <submittedName>
        <fullName evidence="3">Formin homology 2 domain containing protein, putative</fullName>
    </submittedName>
</protein>
<dbReference type="InterPro" id="IPR051425">
    <property type="entry name" value="Formin_Homology"/>
</dbReference>